<keyword evidence="4 6" id="KW-1133">Transmembrane helix</keyword>
<dbReference type="InterPro" id="IPR050545">
    <property type="entry name" value="Mycobact_MmpL"/>
</dbReference>
<accession>A0A368HJ43</accession>
<dbReference type="AlphaFoldDB" id="A0A368HJ43"/>
<dbReference type="EMBL" id="PSYR01000001">
    <property type="protein sequence ID" value="RCN59391.1"/>
    <property type="molecule type" value="Genomic_DNA"/>
</dbReference>
<evidence type="ECO:0000256" key="6">
    <source>
        <dbReference type="SAM" id="Phobius"/>
    </source>
</evidence>
<evidence type="ECO:0000256" key="4">
    <source>
        <dbReference type="ARBA" id="ARBA00022989"/>
    </source>
</evidence>
<feature type="transmembrane region" description="Helical" evidence="6">
    <location>
        <begin position="736"/>
        <end position="756"/>
    </location>
</feature>
<proteinExistence type="predicted"/>
<evidence type="ECO:0000313" key="9">
    <source>
        <dbReference type="Proteomes" id="UP000253250"/>
    </source>
</evidence>
<feature type="transmembrane region" description="Helical" evidence="6">
    <location>
        <begin position="240"/>
        <end position="256"/>
    </location>
</feature>
<reference evidence="8 9" key="1">
    <citation type="submission" date="2018-02" db="EMBL/GenBank/DDBJ databases">
        <title>Insights into the biology of acidophilic members of the Acidiferrobacteraceae family derived from comparative genomic analyses.</title>
        <authorList>
            <person name="Issotta F."/>
            <person name="Thyssen C."/>
            <person name="Mena C."/>
            <person name="Moya A."/>
            <person name="Bellenberg S."/>
            <person name="Sproer C."/>
            <person name="Covarrubias P.C."/>
            <person name="Sand W."/>
            <person name="Quatrini R."/>
            <person name="Vera M."/>
        </authorList>
    </citation>
    <scope>NUCLEOTIDE SEQUENCE [LARGE SCALE GENOMIC DNA]</scope>
    <source>
        <strain evidence="9">m-1</strain>
    </source>
</reference>
<protein>
    <recommendedName>
        <fullName evidence="7">Membrane transport protein MMPL domain-containing protein</fullName>
    </recommendedName>
</protein>
<feature type="domain" description="Membrane transport protein MMPL" evidence="7">
    <location>
        <begin position="161"/>
        <end position="376"/>
    </location>
</feature>
<dbReference type="Gene3D" id="1.20.1640.10">
    <property type="entry name" value="Multidrug efflux transporter AcrB transmembrane domain"/>
    <property type="match status" value="2"/>
</dbReference>
<dbReference type="SUPFAM" id="SSF82866">
    <property type="entry name" value="Multidrug efflux transporter AcrB transmembrane domain"/>
    <property type="match status" value="2"/>
</dbReference>
<keyword evidence="5 6" id="KW-0472">Membrane</keyword>
<evidence type="ECO:0000259" key="7">
    <source>
        <dbReference type="Pfam" id="PF03176"/>
    </source>
</evidence>
<feature type="transmembrane region" description="Helical" evidence="6">
    <location>
        <begin position="625"/>
        <end position="644"/>
    </location>
</feature>
<comment type="caution">
    <text evidence="8">The sequence shown here is derived from an EMBL/GenBank/DDBJ whole genome shotgun (WGS) entry which is preliminary data.</text>
</comment>
<dbReference type="PANTHER" id="PTHR33406:SF13">
    <property type="entry name" value="MEMBRANE PROTEIN YDFJ"/>
    <property type="match status" value="1"/>
</dbReference>
<evidence type="ECO:0000256" key="1">
    <source>
        <dbReference type="ARBA" id="ARBA00004651"/>
    </source>
</evidence>
<evidence type="ECO:0000313" key="8">
    <source>
        <dbReference type="EMBL" id="RCN59391.1"/>
    </source>
</evidence>
<evidence type="ECO:0000256" key="5">
    <source>
        <dbReference type="ARBA" id="ARBA00023136"/>
    </source>
</evidence>
<keyword evidence="9" id="KW-1185">Reference proteome</keyword>
<feature type="transmembrane region" description="Helical" evidence="6">
    <location>
        <begin position="653"/>
        <end position="671"/>
    </location>
</feature>
<evidence type="ECO:0000256" key="3">
    <source>
        <dbReference type="ARBA" id="ARBA00022692"/>
    </source>
</evidence>
<feature type="transmembrane region" description="Helical" evidence="6">
    <location>
        <begin position="351"/>
        <end position="374"/>
    </location>
</feature>
<feature type="transmembrane region" description="Helical" evidence="6">
    <location>
        <begin position="677"/>
        <end position="697"/>
    </location>
</feature>
<sequence>MTAVWLAALAILAALIVHTARFGGSLTAFLPRSGSTVQRALVHGLHKGAASRLLLLAIRGGTGVARARASRALTRRLRRDTRDFALVANSGAAVARGVEGFLFHDRYLLAPRTSWTVPALRADLRRDLAILESPAGLSATKVLADPTGAVMAAARPWRGAAGGPRSRHGVWVSRDEHAALLLVETHASGFSVGPQRRALGLIHAAFAQVADHKPLSLEIGGTGAITVAANDKVADSAKRLTIIDLILVAGILGFVYRSGPPLLVSLVPLASGAMVATAVIGLVFPRLAITTLGFGTMLIGVAMDYPTYVLLHVRGGESVPRAAQRVARALGLAMIAMVIGFSTMITSHLAGLVQLGVFAAVGLAAAALAARYVLPFMIPAWRPLADLSVWDDRAARVSARLRRARGAVVIVALAAIGVLWQHGGHVWDDHLSALSPASHTLMRETGRLSRAFGVPGLSSLVVVTAANRERALVASAALRPVLARLRRERALAGYRMAAQYLPSVAVQRRRQRALPAPAILRRRLRAAAVGMPFRLRAFHEFVAAVAKARHAAPLRPADLPAPMRMQMGGLLMRVHGRGVAFVPLSDVRNARRVARAIRASAVAGAHYVVVKRAVGRLMAGYRAALLRHALIAGALMAVVIAIGLRSVREATRLVLPMAAAIVTTCALLVMTGPGLTLLNLVALLLIAGLGMGYALFLGEHGLIAERRPLAPWVCAATTITGFGVMATAPVAMLRSVGLTVSLGALLALLFTAAWSLGASRAS</sequence>
<dbReference type="InterPro" id="IPR004869">
    <property type="entry name" value="MMPL_dom"/>
</dbReference>
<keyword evidence="2" id="KW-1003">Cell membrane</keyword>
<feature type="transmembrane region" description="Helical" evidence="6">
    <location>
        <begin position="325"/>
        <end position="345"/>
    </location>
</feature>
<name>A0A368HJ43_9GAMM</name>
<feature type="transmembrane region" description="Helical" evidence="6">
    <location>
        <begin position="290"/>
        <end position="313"/>
    </location>
</feature>
<dbReference type="Proteomes" id="UP000253250">
    <property type="component" value="Unassembled WGS sequence"/>
</dbReference>
<dbReference type="Pfam" id="PF03176">
    <property type="entry name" value="MMPL"/>
    <property type="match status" value="1"/>
</dbReference>
<feature type="transmembrane region" description="Helical" evidence="6">
    <location>
        <begin position="406"/>
        <end position="423"/>
    </location>
</feature>
<evidence type="ECO:0000256" key="2">
    <source>
        <dbReference type="ARBA" id="ARBA00022475"/>
    </source>
</evidence>
<organism evidence="8 9">
    <name type="scientific">Acidiferrobacter thiooxydans</name>
    <dbReference type="NCBI Taxonomy" id="163359"/>
    <lineage>
        <taxon>Bacteria</taxon>
        <taxon>Pseudomonadati</taxon>
        <taxon>Pseudomonadota</taxon>
        <taxon>Gammaproteobacteria</taxon>
        <taxon>Acidiferrobacterales</taxon>
        <taxon>Acidiferrobacteraceae</taxon>
        <taxon>Acidiferrobacter</taxon>
    </lineage>
</organism>
<dbReference type="GO" id="GO:0005886">
    <property type="term" value="C:plasma membrane"/>
    <property type="evidence" value="ECO:0007669"/>
    <property type="project" value="UniProtKB-SubCell"/>
</dbReference>
<keyword evidence="3 6" id="KW-0812">Transmembrane</keyword>
<dbReference type="PANTHER" id="PTHR33406">
    <property type="entry name" value="MEMBRANE PROTEIN MJ1562-RELATED"/>
    <property type="match status" value="1"/>
</dbReference>
<feature type="transmembrane region" description="Helical" evidence="6">
    <location>
        <begin position="709"/>
        <end position="730"/>
    </location>
</feature>
<comment type="subcellular location">
    <subcellularLocation>
        <location evidence="1">Cell membrane</location>
        <topology evidence="1">Multi-pass membrane protein</topology>
    </subcellularLocation>
</comment>
<feature type="transmembrane region" description="Helical" evidence="6">
    <location>
        <begin position="263"/>
        <end position="284"/>
    </location>
</feature>
<gene>
    <name evidence="8" type="ORF">C4900_06765</name>
</gene>